<keyword evidence="2" id="KW-0808">Transferase</keyword>
<dbReference type="AlphaFoldDB" id="A0A1I8MHX1"/>
<comment type="similarity">
    <text evidence="1">Belongs to the sulfotransferase 1 family.</text>
</comment>
<sequence length="659" mass="77254">MLKSRSISAPRALFSTKQYATEGRDIPLTKNWSETWCTLSAEFDNVLPEILNMEIRSDDIFVVTFIKCGTTWMQEATWLLMNNLDFERCKQVHVWERSPFLDNHGFNVGAPNAIEFCKTAPSPRVIKTHMPANLLPLEIWKKNVKIIYVARNCKDVIVSAYHFTKNLGSWKGANLEEFAEDFINNEIMYTCFWSHIVDFWKMRNESFLFFTTYEEMKRDLPGVLQKLCGFLQRPQLTAAEMENMLNHLSFENMKGNDQTNITALMREQVPTISNDFQFMRRGIVGSFKDELTPKLQRKIDNWSRNFLAQHDLKEEDIFGKFRIGWENNIILKFNSKKKMLQSRAIDTPRAYMASKQYATEGSDIPLKKNWSETWCTLTIGFDEVLPQILNMEVRDDDVFIVTFIKCGTTWMQETAWLLMNNLDFEKSKKLHIWERSPFVDHRGLQPDLPDIVELCKNLPSPRVLKTHLPANLLPFDIWKKKTKIIYVARNCKDVVVSSYHFLKNLGSWSGDNLDDFAEDFMNNETMYTCFWTHIVDFWKMRNEPNIFFTTYEEMKGDLGKVIEKLCKFLERPQLTKEEMENILNHLSFENMKGNNQTNLTDTIKGQVPSAKEEFQFMRRGIVGSFKDELSPALQKKIDDWSREYLAKHGLTEEDIFGKL</sequence>
<evidence type="ECO:0000256" key="2">
    <source>
        <dbReference type="ARBA" id="ARBA00022679"/>
    </source>
</evidence>
<protein>
    <recommendedName>
        <fullName evidence="3">Sulfotransferase domain-containing protein</fullName>
    </recommendedName>
</protein>
<dbReference type="Pfam" id="PF00685">
    <property type="entry name" value="Sulfotransfer_1"/>
    <property type="match status" value="2"/>
</dbReference>
<accession>A0A1I8MHX1</accession>
<organism evidence="4">
    <name type="scientific">Musca domestica</name>
    <name type="common">House fly</name>
    <dbReference type="NCBI Taxonomy" id="7370"/>
    <lineage>
        <taxon>Eukaryota</taxon>
        <taxon>Metazoa</taxon>
        <taxon>Ecdysozoa</taxon>
        <taxon>Arthropoda</taxon>
        <taxon>Hexapoda</taxon>
        <taxon>Insecta</taxon>
        <taxon>Pterygota</taxon>
        <taxon>Neoptera</taxon>
        <taxon>Endopterygota</taxon>
        <taxon>Diptera</taxon>
        <taxon>Brachycera</taxon>
        <taxon>Muscomorpha</taxon>
        <taxon>Muscoidea</taxon>
        <taxon>Muscidae</taxon>
        <taxon>Musca</taxon>
    </lineage>
</organism>
<dbReference type="VEuPathDB" id="VectorBase:MDOA005067"/>
<evidence type="ECO:0000313" key="4">
    <source>
        <dbReference type="EnsemblMetazoa" id="MDOA005067-PA"/>
    </source>
</evidence>
<dbReference type="EnsemblMetazoa" id="MDOA005067-RA">
    <property type="protein sequence ID" value="MDOA005067-PA"/>
    <property type="gene ID" value="MDOA005067"/>
</dbReference>
<dbReference type="InterPro" id="IPR000863">
    <property type="entry name" value="Sulfotransferase_dom"/>
</dbReference>
<dbReference type="SUPFAM" id="SSF52540">
    <property type="entry name" value="P-loop containing nucleoside triphosphate hydrolases"/>
    <property type="match status" value="2"/>
</dbReference>
<dbReference type="GO" id="GO:0008146">
    <property type="term" value="F:sulfotransferase activity"/>
    <property type="evidence" value="ECO:0007669"/>
    <property type="project" value="InterPro"/>
</dbReference>
<name>A0A1I8MHX1_MUSDO</name>
<dbReference type="PANTHER" id="PTHR11783">
    <property type="entry name" value="SULFOTRANSFERASE SULT"/>
    <property type="match status" value="1"/>
</dbReference>
<feature type="domain" description="Sulfotransferase" evidence="3">
    <location>
        <begin position="395"/>
        <end position="647"/>
    </location>
</feature>
<evidence type="ECO:0000256" key="1">
    <source>
        <dbReference type="ARBA" id="ARBA00005771"/>
    </source>
</evidence>
<dbReference type="VEuPathDB" id="VectorBase:MDOMA2_013052"/>
<feature type="domain" description="Sulfotransferase" evidence="3">
    <location>
        <begin position="58"/>
        <end position="306"/>
    </location>
</feature>
<dbReference type="eggNOG" id="KOG1584">
    <property type="taxonomic scope" value="Eukaryota"/>
</dbReference>
<dbReference type="InterPro" id="IPR027417">
    <property type="entry name" value="P-loop_NTPase"/>
</dbReference>
<evidence type="ECO:0000259" key="3">
    <source>
        <dbReference type="Pfam" id="PF00685"/>
    </source>
</evidence>
<proteinExistence type="inferred from homology"/>
<dbReference type="Gene3D" id="3.40.50.300">
    <property type="entry name" value="P-loop containing nucleotide triphosphate hydrolases"/>
    <property type="match status" value="2"/>
</dbReference>
<reference evidence="4" key="1">
    <citation type="submission" date="2020-05" db="UniProtKB">
        <authorList>
            <consortium name="EnsemblMetazoa"/>
        </authorList>
    </citation>
    <scope>IDENTIFICATION</scope>
    <source>
        <strain evidence="4">Aabys</strain>
    </source>
</reference>
<dbReference type="VEuPathDB" id="VectorBase:MDOMA2_005470"/>